<keyword evidence="2" id="KW-1185">Reference proteome</keyword>
<geneLocation type="plasmid" evidence="1 2">
    <name>unnamed02</name>
</geneLocation>
<accession>A0ABZ0V3V6</accession>
<dbReference type="EMBL" id="CP139727">
    <property type="protein sequence ID" value="WPZ23555.1"/>
    <property type="molecule type" value="Genomic_DNA"/>
</dbReference>
<dbReference type="RefSeq" id="WP_322329922.1">
    <property type="nucleotide sequence ID" value="NZ_CP139727.1"/>
</dbReference>
<evidence type="ECO:0000313" key="2">
    <source>
        <dbReference type="Proteomes" id="UP001326567"/>
    </source>
</evidence>
<gene>
    <name evidence="1" type="ORF">T7987_17775</name>
</gene>
<dbReference type="Pfam" id="PF13433">
    <property type="entry name" value="Peripla_BP_5"/>
    <property type="match status" value="1"/>
</dbReference>
<name>A0ABZ0V3V6_9RHOB</name>
<dbReference type="PANTHER" id="PTHR47628:SF1">
    <property type="entry name" value="ALIPHATIC AMIDASE EXPRESSION-REGULATING PROTEIN"/>
    <property type="match status" value="1"/>
</dbReference>
<keyword evidence="1" id="KW-0614">Plasmid</keyword>
<dbReference type="PANTHER" id="PTHR47628">
    <property type="match status" value="1"/>
</dbReference>
<evidence type="ECO:0000313" key="1">
    <source>
        <dbReference type="EMBL" id="WPZ23555.1"/>
    </source>
</evidence>
<dbReference type="SUPFAM" id="SSF53822">
    <property type="entry name" value="Periplasmic binding protein-like I"/>
    <property type="match status" value="1"/>
</dbReference>
<dbReference type="Proteomes" id="UP001326567">
    <property type="component" value="Plasmid unnamed02"/>
</dbReference>
<protein>
    <submittedName>
        <fullName evidence="1">Transporter substrate-binding protein</fullName>
    </submittedName>
</protein>
<dbReference type="Gene3D" id="3.40.50.2300">
    <property type="match status" value="2"/>
</dbReference>
<organism evidence="1 2">
    <name type="scientific">Sulfitobacter faviae</name>
    <dbReference type="NCBI Taxonomy" id="1775881"/>
    <lineage>
        <taxon>Bacteria</taxon>
        <taxon>Pseudomonadati</taxon>
        <taxon>Pseudomonadota</taxon>
        <taxon>Alphaproteobacteria</taxon>
        <taxon>Rhodobacterales</taxon>
        <taxon>Roseobacteraceae</taxon>
        <taxon>Sulfitobacter</taxon>
    </lineage>
</organism>
<proteinExistence type="predicted"/>
<dbReference type="InterPro" id="IPR028082">
    <property type="entry name" value="Peripla_BP_I"/>
</dbReference>
<reference evidence="1 2" key="1">
    <citation type="submission" date="2023-11" db="EMBL/GenBank/DDBJ databases">
        <title>From the Deep-Sea to the Surface: Bacterial Genomes Isolated from the Moytirra Hydrothermal Vent Plume.</title>
        <authorList>
            <person name="Major S.R."/>
        </authorList>
    </citation>
    <scope>NUCLEOTIDE SEQUENCE [LARGE SCALE GENOMIC DNA]</scope>
    <source>
        <strain evidence="1 2">OXR-9</strain>
        <plasmid evidence="1 2">unnamed02</plasmid>
    </source>
</reference>
<sequence>MELSFKIPFFSRHIAPLKIASRQSGYIRMAFGPHVALLSARGAFFVFGVKVKRSVDLGVLYSSSGTYAAISQAVLRGTLAGVEEINADPSNPIRFQPIVRDPKGQLERYAPLCAEILESSDARHVFGCVTSSSRKEVIPTLDRTNAMLWYNLPFEGFETSNRVIYNHACANQHLLPLLSWCFGNFGTMPYLIGSNYIWGWETCRVARMRVDDAGGQVLGERYLPLGEEDVATLIAEIESLRPRFILNSLVGASSYAFLRAYADLGRRDPYFRAEQCPVVSCNLTEAELPLLGDAAEGLVSVGPHFCASQSKGGRDSSFENISRQSVHTLAAMLVAQGEQPFESFIAEQGDLFGIDPATHHSTLEVDVAQVRDGVFKVLHHWSDVAPDPYLTRPARHPRIDRPRLSVVS</sequence>